<feature type="transmembrane region" description="Helical" evidence="1">
    <location>
        <begin position="49"/>
        <end position="69"/>
    </location>
</feature>
<keyword evidence="1" id="KW-1133">Transmembrane helix</keyword>
<keyword evidence="1" id="KW-0812">Transmembrane</keyword>
<evidence type="ECO:0000313" key="2">
    <source>
        <dbReference type="EMBL" id="SDN54848.1"/>
    </source>
</evidence>
<evidence type="ECO:0000313" key="3">
    <source>
        <dbReference type="Proteomes" id="UP000198793"/>
    </source>
</evidence>
<reference evidence="2 3" key="1">
    <citation type="submission" date="2016-10" db="EMBL/GenBank/DDBJ databases">
        <authorList>
            <person name="de Groot N.N."/>
        </authorList>
    </citation>
    <scope>NUCLEOTIDE SEQUENCE [LARGE SCALE GENOMIC DNA]</scope>
    <source>
        <strain evidence="3">L7-484,KACC 16230,DSM 25025</strain>
    </source>
</reference>
<keyword evidence="1" id="KW-0472">Membrane</keyword>
<keyword evidence="3" id="KW-1185">Reference proteome</keyword>
<organism evidence="2 3">
    <name type="scientific">Aureimonas jatrophae</name>
    <dbReference type="NCBI Taxonomy" id="1166073"/>
    <lineage>
        <taxon>Bacteria</taxon>
        <taxon>Pseudomonadati</taxon>
        <taxon>Pseudomonadota</taxon>
        <taxon>Alphaproteobacteria</taxon>
        <taxon>Hyphomicrobiales</taxon>
        <taxon>Aurantimonadaceae</taxon>
        <taxon>Aureimonas</taxon>
    </lineage>
</organism>
<evidence type="ECO:0000256" key="1">
    <source>
        <dbReference type="SAM" id="Phobius"/>
    </source>
</evidence>
<feature type="transmembrane region" description="Helical" evidence="1">
    <location>
        <begin position="12"/>
        <end position="37"/>
    </location>
</feature>
<protein>
    <submittedName>
        <fullName evidence="2">Uncharacterized protein</fullName>
    </submittedName>
</protein>
<sequence length="134" mass="13782">MAPGAAGIARFTVVEFIAVVAGSIIGLLATALVGWLFQDIPFGTVAASAGYYVLALVTVALFSALYAYLPGTPATLASLAVGILLPTVIVRFSFDAPQPLGTLLLLHVVFALVALSVYRFVHAGGLPGTQPTRP</sequence>
<feature type="transmembrane region" description="Helical" evidence="1">
    <location>
        <begin position="76"/>
        <end position="94"/>
    </location>
</feature>
<dbReference type="OrthoDB" id="7907157at2"/>
<dbReference type="STRING" id="1166073.SAMN05192530_101214"/>
<dbReference type="Proteomes" id="UP000198793">
    <property type="component" value="Unassembled WGS sequence"/>
</dbReference>
<name>A0A1H0CAE4_9HYPH</name>
<dbReference type="EMBL" id="FNIT01000001">
    <property type="protein sequence ID" value="SDN54848.1"/>
    <property type="molecule type" value="Genomic_DNA"/>
</dbReference>
<gene>
    <name evidence="2" type="ORF">SAMN05192530_101214</name>
</gene>
<feature type="transmembrane region" description="Helical" evidence="1">
    <location>
        <begin position="100"/>
        <end position="121"/>
    </location>
</feature>
<proteinExistence type="predicted"/>
<accession>A0A1H0CAE4</accession>
<dbReference type="AlphaFoldDB" id="A0A1H0CAE4"/>
<dbReference type="RefSeq" id="WP_090667623.1">
    <property type="nucleotide sequence ID" value="NZ_FNIT01000001.1"/>
</dbReference>